<keyword evidence="1" id="KW-0472">Membrane</keyword>
<evidence type="ECO:0000313" key="2">
    <source>
        <dbReference type="EMBL" id="STX28644.1"/>
    </source>
</evidence>
<name>A0A378I8D5_9GAMM</name>
<feature type="transmembrane region" description="Helical" evidence="1">
    <location>
        <begin position="270"/>
        <end position="290"/>
    </location>
</feature>
<dbReference type="OrthoDB" id="5645770at2"/>
<reference evidence="2 3" key="1">
    <citation type="submission" date="2018-06" db="EMBL/GenBank/DDBJ databases">
        <authorList>
            <consortium name="Pathogen Informatics"/>
            <person name="Doyle S."/>
        </authorList>
    </citation>
    <scope>NUCLEOTIDE SEQUENCE [LARGE SCALE GENOMIC DNA]</scope>
    <source>
        <strain evidence="2 3">NCTC13315</strain>
    </source>
</reference>
<dbReference type="EMBL" id="UGNV01000001">
    <property type="protein sequence ID" value="STX28644.1"/>
    <property type="molecule type" value="Genomic_DNA"/>
</dbReference>
<accession>A0A378I8D5</accession>
<dbReference type="Proteomes" id="UP000254968">
    <property type="component" value="Unassembled WGS sequence"/>
</dbReference>
<feature type="transmembrane region" description="Helical" evidence="1">
    <location>
        <begin position="242"/>
        <end position="263"/>
    </location>
</feature>
<sequence>MHLILADSFLKKLLTLRSDYESRTKLNLETSPEPYTVSLFFGKKDIKTRLKQISFIENWLIILSSQLKPNLDFTCEEEIQAHLMGLRMLVATAFYIRNQIDDTYTIRSGINATLGLLLEEALLLCSSNLVDEETYACCLLATQRYLRDNQLQTINSILSKRNNNAKNAYISEIEWNKFTIFINQQCNNLDKKWHKDYPITAIMMPLFALPMAAAGTSIGWLVGDLTAKSYSLLPARHAVTALFGSGLILLMGSTSSMGIMLLAPTYAGKLFDTFFGVSFAYVLGSVMRLLGTGVGWGVGMTLDLTWKLLCNACSLLTKAMISQAKLPPITGFNLVNGHRVVNGIELAVMDLIEIEKIKSNNYEAHPITLNMAEDGFLIKIGDEEAKIKWQVSEKDPVYLQELMTKLKASEGFATVESLPEEKQEQMLLPH</sequence>
<keyword evidence="1" id="KW-1133">Transmembrane helix</keyword>
<protein>
    <submittedName>
        <fullName evidence="2">Dot/Icm secretion system substrate</fullName>
    </submittedName>
</protein>
<keyword evidence="1" id="KW-0812">Transmembrane</keyword>
<feature type="transmembrane region" description="Helical" evidence="1">
    <location>
        <begin position="201"/>
        <end position="222"/>
    </location>
</feature>
<dbReference type="RefSeq" id="WP_115302372.1">
    <property type="nucleotide sequence ID" value="NZ_CAAAHO010000001.1"/>
</dbReference>
<organism evidence="2 3">
    <name type="scientific">Legionella beliardensis</name>
    <dbReference type="NCBI Taxonomy" id="91822"/>
    <lineage>
        <taxon>Bacteria</taxon>
        <taxon>Pseudomonadati</taxon>
        <taxon>Pseudomonadota</taxon>
        <taxon>Gammaproteobacteria</taxon>
        <taxon>Legionellales</taxon>
        <taxon>Legionellaceae</taxon>
        <taxon>Legionella</taxon>
    </lineage>
</organism>
<dbReference type="AlphaFoldDB" id="A0A378I8D5"/>
<evidence type="ECO:0000313" key="3">
    <source>
        <dbReference type="Proteomes" id="UP000254968"/>
    </source>
</evidence>
<gene>
    <name evidence="2" type="ORF">NCTC13315_01175</name>
</gene>
<proteinExistence type="predicted"/>
<keyword evidence="3" id="KW-1185">Reference proteome</keyword>
<evidence type="ECO:0000256" key="1">
    <source>
        <dbReference type="SAM" id="Phobius"/>
    </source>
</evidence>